<accession>A0A1F5F3W2</accession>
<organism evidence="1 2">
    <name type="scientific">Candidatus Collierbacteria bacterium RIFOXYA2_FULL_46_10</name>
    <dbReference type="NCBI Taxonomy" id="1817726"/>
    <lineage>
        <taxon>Bacteria</taxon>
        <taxon>Candidatus Collieribacteriota</taxon>
    </lineage>
</organism>
<evidence type="ECO:0000313" key="2">
    <source>
        <dbReference type="Proteomes" id="UP000176191"/>
    </source>
</evidence>
<dbReference type="AlphaFoldDB" id="A0A1F5F3W2"/>
<sequence>MTANKEHLVFVDDDIDVSPLIIGAVQTLKEAGYTVWEASSRGETNRKIAELQAQNIVAALAVIDGFAGRGRDIEEMLRNAFPGIRTLAFSYSNYHFGDAYLAKQAVEEDGMKWLIQSVQRLSQK</sequence>
<dbReference type="Proteomes" id="UP000176191">
    <property type="component" value="Unassembled WGS sequence"/>
</dbReference>
<proteinExistence type="predicted"/>
<dbReference type="EMBL" id="MFAK01000037">
    <property type="protein sequence ID" value="OGD74312.1"/>
    <property type="molecule type" value="Genomic_DNA"/>
</dbReference>
<evidence type="ECO:0000313" key="1">
    <source>
        <dbReference type="EMBL" id="OGD74312.1"/>
    </source>
</evidence>
<reference evidence="1 2" key="1">
    <citation type="journal article" date="2016" name="Nat. Commun.">
        <title>Thousands of microbial genomes shed light on interconnected biogeochemical processes in an aquifer system.</title>
        <authorList>
            <person name="Anantharaman K."/>
            <person name="Brown C.T."/>
            <person name="Hug L.A."/>
            <person name="Sharon I."/>
            <person name="Castelle C.J."/>
            <person name="Probst A.J."/>
            <person name="Thomas B.C."/>
            <person name="Singh A."/>
            <person name="Wilkins M.J."/>
            <person name="Karaoz U."/>
            <person name="Brodie E.L."/>
            <person name="Williams K.H."/>
            <person name="Hubbard S.S."/>
            <person name="Banfield J.F."/>
        </authorList>
    </citation>
    <scope>NUCLEOTIDE SEQUENCE [LARGE SCALE GENOMIC DNA]</scope>
</reference>
<gene>
    <name evidence="1" type="ORF">A2228_02120</name>
</gene>
<name>A0A1F5F3W2_9BACT</name>
<comment type="caution">
    <text evidence="1">The sequence shown here is derived from an EMBL/GenBank/DDBJ whole genome shotgun (WGS) entry which is preliminary data.</text>
</comment>
<protein>
    <submittedName>
        <fullName evidence="1">Uncharacterized protein</fullName>
    </submittedName>
</protein>